<keyword evidence="1" id="KW-0812">Transmembrane</keyword>
<dbReference type="AlphaFoldDB" id="A0A1V4J2Z2"/>
<accession>A0A1V4J2Z2</accession>
<keyword evidence="1" id="KW-1133">Transmembrane helix</keyword>
<dbReference type="OrthoDB" id="9351330at2759"/>
<keyword evidence="3" id="KW-1185">Reference proteome</keyword>
<sequence length="152" mass="16843">MKRHERCLKQKETFGRNACHVLFHILMVSLGAVIITLVVALLWHFQKPKDRTDGDRPKLPGCKGVKVIKPPASVSEMCISLNVENTTHPESEHCSLPGQLCITLCNSDSVPSGSVEFWKYHEGDMSSQYALIKSKSALSEDQYGDSVCSSSH</sequence>
<evidence type="ECO:0000313" key="2">
    <source>
        <dbReference type="EMBL" id="OPJ66529.1"/>
    </source>
</evidence>
<evidence type="ECO:0000313" key="3">
    <source>
        <dbReference type="Proteomes" id="UP000190648"/>
    </source>
</evidence>
<dbReference type="EMBL" id="LSYS01009367">
    <property type="protein sequence ID" value="OPJ66529.1"/>
    <property type="molecule type" value="Genomic_DNA"/>
</dbReference>
<dbReference type="Proteomes" id="UP000190648">
    <property type="component" value="Unassembled WGS sequence"/>
</dbReference>
<comment type="caution">
    <text evidence="2">The sequence shown here is derived from an EMBL/GenBank/DDBJ whole genome shotgun (WGS) entry which is preliminary data.</text>
</comment>
<reference evidence="2 3" key="1">
    <citation type="submission" date="2016-02" db="EMBL/GenBank/DDBJ databases">
        <title>Band-tailed pigeon sequencing and assembly.</title>
        <authorList>
            <person name="Soares A.E."/>
            <person name="Novak B.J."/>
            <person name="Rice E.S."/>
            <person name="O'Connell B."/>
            <person name="Chang D."/>
            <person name="Weber S."/>
            <person name="Shapiro B."/>
        </authorList>
    </citation>
    <scope>NUCLEOTIDE SEQUENCE [LARGE SCALE GENOMIC DNA]</scope>
    <source>
        <strain evidence="2">BTP2013</strain>
        <tissue evidence="2">Blood</tissue>
    </source>
</reference>
<protein>
    <submittedName>
        <fullName evidence="2">Uncharacterized protein</fullName>
    </submittedName>
</protein>
<proteinExistence type="predicted"/>
<name>A0A1V4J2Z2_PATFA</name>
<evidence type="ECO:0000256" key="1">
    <source>
        <dbReference type="SAM" id="Phobius"/>
    </source>
</evidence>
<gene>
    <name evidence="2" type="ORF">AV530_016572</name>
</gene>
<organism evidence="2 3">
    <name type="scientific">Patagioenas fasciata monilis</name>
    <dbReference type="NCBI Taxonomy" id="372326"/>
    <lineage>
        <taxon>Eukaryota</taxon>
        <taxon>Metazoa</taxon>
        <taxon>Chordata</taxon>
        <taxon>Craniata</taxon>
        <taxon>Vertebrata</taxon>
        <taxon>Euteleostomi</taxon>
        <taxon>Archelosauria</taxon>
        <taxon>Archosauria</taxon>
        <taxon>Dinosauria</taxon>
        <taxon>Saurischia</taxon>
        <taxon>Theropoda</taxon>
        <taxon>Coelurosauria</taxon>
        <taxon>Aves</taxon>
        <taxon>Neognathae</taxon>
        <taxon>Neoaves</taxon>
        <taxon>Columbimorphae</taxon>
        <taxon>Columbiformes</taxon>
        <taxon>Columbidae</taxon>
        <taxon>Patagioenas</taxon>
    </lineage>
</organism>
<feature type="transmembrane region" description="Helical" evidence="1">
    <location>
        <begin position="21"/>
        <end position="43"/>
    </location>
</feature>
<keyword evidence="1" id="KW-0472">Membrane</keyword>